<reference evidence="1 2" key="1">
    <citation type="submission" date="2017-07" db="EMBL/GenBank/DDBJ databases">
        <title>Leptospira spp. isolated from tropical soils.</title>
        <authorList>
            <person name="Thibeaux R."/>
            <person name="Iraola G."/>
            <person name="Ferres I."/>
            <person name="Bierque E."/>
            <person name="Girault D."/>
            <person name="Soupe-Gilbert M.-E."/>
            <person name="Picardeau M."/>
            <person name="Goarant C."/>
        </authorList>
    </citation>
    <scope>NUCLEOTIDE SEQUENCE [LARGE SCALE GENOMIC DNA]</scope>
    <source>
        <strain evidence="1 2">FH2-B-D1</strain>
    </source>
</reference>
<dbReference type="EMBL" id="NPDU01000047">
    <property type="protein sequence ID" value="PJZ60876.1"/>
    <property type="molecule type" value="Genomic_DNA"/>
</dbReference>
<accession>A0ABX4NYE4</accession>
<comment type="caution">
    <text evidence="1">The sequence shown here is derived from an EMBL/GenBank/DDBJ whole genome shotgun (WGS) entry which is preliminary data.</text>
</comment>
<sequence>MGDSSLSKILNTVKCDPFDALVGTTTVHRKSRAPHPDLGWRGDERLIGSESLSFGGNSGDFLYQKY</sequence>
<evidence type="ECO:0000313" key="1">
    <source>
        <dbReference type="EMBL" id="PJZ60876.1"/>
    </source>
</evidence>
<gene>
    <name evidence="1" type="ORF">CH376_16285</name>
</gene>
<name>A0ABX4NYE4_9LEPT</name>
<protein>
    <submittedName>
        <fullName evidence="1">Uncharacterized protein</fullName>
    </submittedName>
</protein>
<proteinExistence type="predicted"/>
<dbReference type="Proteomes" id="UP000232149">
    <property type="component" value="Unassembled WGS sequence"/>
</dbReference>
<keyword evidence="2" id="KW-1185">Reference proteome</keyword>
<organism evidence="1 2">
    <name type="scientific">Leptospira adleri</name>
    <dbReference type="NCBI Taxonomy" id="2023186"/>
    <lineage>
        <taxon>Bacteria</taxon>
        <taxon>Pseudomonadati</taxon>
        <taxon>Spirochaetota</taxon>
        <taxon>Spirochaetia</taxon>
        <taxon>Leptospirales</taxon>
        <taxon>Leptospiraceae</taxon>
        <taxon>Leptospira</taxon>
    </lineage>
</organism>
<evidence type="ECO:0000313" key="2">
    <source>
        <dbReference type="Proteomes" id="UP000232149"/>
    </source>
</evidence>